<accession>A0A9D1HIT2</accession>
<keyword evidence="1" id="KW-0805">Transcription regulation</keyword>
<reference evidence="5" key="2">
    <citation type="journal article" date="2021" name="PeerJ">
        <title>Extensive microbial diversity within the chicken gut microbiome revealed by metagenomics and culture.</title>
        <authorList>
            <person name="Gilroy R."/>
            <person name="Ravi A."/>
            <person name="Getino M."/>
            <person name="Pursley I."/>
            <person name="Horton D.L."/>
            <person name="Alikhan N.F."/>
            <person name="Baker D."/>
            <person name="Gharbi K."/>
            <person name="Hall N."/>
            <person name="Watson M."/>
            <person name="Adriaenssens E.M."/>
            <person name="Foster-Nyarko E."/>
            <person name="Jarju S."/>
            <person name="Secka A."/>
            <person name="Antonio M."/>
            <person name="Oren A."/>
            <person name="Chaudhuri R.R."/>
            <person name="La Ragione R."/>
            <person name="Hildebrand F."/>
            <person name="Pallen M.J."/>
        </authorList>
    </citation>
    <scope>NUCLEOTIDE SEQUENCE</scope>
    <source>
        <strain evidence="5">2830</strain>
    </source>
</reference>
<dbReference type="SMART" id="SM00347">
    <property type="entry name" value="HTH_MARR"/>
    <property type="match status" value="1"/>
</dbReference>
<dbReference type="Gene3D" id="1.10.10.10">
    <property type="entry name" value="Winged helix-like DNA-binding domain superfamily/Winged helix DNA-binding domain"/>
    <property type="match status" value="1"/>
</dbReference>
<organism evidence="5 6">
    <name type="scientific">Candidatus Avidehalobacter gallistercoris</name>
    <dbReference type="NCBI Taxonomy" id="2840694"/>
    <lineage>
        <taxon>Bacteria</taxon>
        <taxon>Bacillati</taxon>
        <taxon>Bacillota</taxon>
        <taxon>Clostridia</taxon>
        <taxon>Eubacteriales</taxon>
        <taxon>Peptococcaceae</taxon>
        <taxon>Peptococcaceae incertae sedis</taxon>
        <taxon>Candidatus Avidehalobacter</taxon>
    </lineage>
</organism>
<dbReference type="EMBL" id="DVMH01000008">
    <property type="protein sequence ID" value="HIU09850.1"/>
    <property type="molecule type" value="Genomic_DNA"/>
</dbReference>
<dbReference type="GO" id="GO:0003700">
    <property type="term" value="F:DNA-binding transcription factor activity"/>
    <property type="evidence" value="ECO:0007669"/>
    <property type="project" value="InterPro"/>
</dbReference>
<dbReference type="PROSITE" id="PS50995">
    <property type="entry name" value="HTH_MARR_2"/>
    <property type="match status" value="1"/>
</dbReference>
<keyword evidence="2" id="KW-0238">DNA-binding</keyword>
<evidence type="ECO:0000313" key="6">
    <source>
        <dbReference type="Proteomes" id="UP000824124"/>
    </source>
</evidence>
<gene>
    <name evidence="5" type="ORF">IAB00_01135</name>
</gene>
<evidence type="ECO:0000313" key="5">
    <source>
        <dbReference type="EMBL" id="HIU09850.1"/>
    </source>
</evidence>
<dbReference type="InterPro" id="IPR000835">
    <property type="entry name" value="HTH_MarR-typ"/>
</dbReference>
<evidence type="ECO:0000256" key="1">
    <source>
        <dbReference type="ARBA" id="ARBA00023015"/>
    </source>
</evidence>
<evidence type="ECO:0000259" key="4">
    <source>
        <dbReference type="PROSITE" id="PS50995"/>
    </source>
</evidence>
<dbReference type="InterPro" id="IPR036388">
    <property type="entry name" value="WH-like_DNA-bd_sf"/>
</dbReference>
<feature type="domain" description="HTH marR-type" evidence="4">
    <location>
        <begin position="8"/>
        <end position="150"/>
    </location>
</feature>
<dbReference type="Proteomes" id="UP000824124">
    <property type="component" value="Unassembled WGS sequence"/>
</dbReference>
<sequence length="166" mass="19365">MIREPESEDAVCQELEKNFAAVYAKFKIHFYQEAFTIMQEREASLSTVEVFCVELIYALKSPTVNEFANFINISAPNAAYKVNSLLKKGYIKKVQSPVDKREYHLVVTEKYYKYYNLSTSYLSRVVRRIYQRFTDEQLKFISEVLQVMNEELMPESPSLKIKGGEA</sequence>
<name>A0A9D1HIT2_9FIRM</name>
<evidence type="ECO:0000256" key="2">
    <source>
        <dbReference type="ARBA" id="ARBA00023125"/>
    </source>
</evidence>
<reference evidence="5" key="1">
    <citation type="submission" date="2020-10" db="EMBL/GenBank/DDBJ databases">
        <authorList>
            <person name="Gilroy R."/>
        </authorList>
    </citation>
    <scope>NUCLEOTIDE SEQUENCE</scope>
    <source>
        <strain evidence="5">2830</strain>
    </source>
</reference>
<dbReference type="SUPFAM" id="SSF46785">
    <property type="entry name" value="Winged helix' DNA-binding domain"/>
    <property type="match status" value="1"/>
</dbReference>
<dbReference type="InterPro" id="IPR036390">
    <property type="entry name" value="WH_DNA-bd_sf"/>
</dbReference>
<keyword evidence="3" id="KW-0804">Transcription</keyword>
<evidence type="ECO:0000256" key="3">
    <source>
        <dbReference type="ARBA" id="ARBA00023163"/>
    </source>
</evidence>
<proteinExistence type="predicted"/>
<dbReference type="PANTHER" id="PTHR42756:SF1">
    <property type="entry name" value="TRANSCRIPTIONAL REPRESSOR OF EMRAB OPERON"/>
    <property type="match status" value="1"/>
</dbReference>
<comment type="caution">
    <text evidence="5">The sequence shown here is derived from an EMBL/GenBank/DDBJ whole genome shotgun (WGS) entry which is preliminary data.</text>
</comment>
<dbReference type="GO" id="GO:0003677">
    <property type="term" value="F:DNA binding"/>
    <property type="evidence" value="ECO:0007669"/>
    <property type="project" value="UniProtKB-KW"/>
</dbReference>
<dbReference type="PANTHER" id="PTHR42756">
    <property type="entry name" value="TRANSCRIPTIONAL REGULATOR, MARR"/>
    <property type="match status" value="1"/>
</dbReference>
<protein>
    <submittedName>
        <fullName evidence="5">MarR family transcriptional regulator</fullName>
    </submittedName>
</protein>
<dbReference type="Pfam" id="PF01047">
    <property type="entry name" value="MarR"/>
    <property type="match status" value="1"/>
</dbReference>
<dbReference type="AlphaFoldDB" id="A0A9D1HIT2"/>